<dbReference type="InterPro" id="IPR006199">
    <property type="entry name" value="LexA_DNA-bd_dom"/>
</dbReference>
<dbReference type="PANTHER" id="PTHR33516:SF2">
    <property type="entry name" value="LEXA REPRESSOR-RELATED"/>
    <property type="match status" value="1"/>
</dbReference>
<dbReference type="Gene3D" id="2.10.109.10">
    <property type="entry name" value="Umud Fragment, subunit A"/>
    <property type="match status" value="1"/>
</dbReference>
<dbReference type="GO" id="GO:0006508">
    <property type="term" value="P:proteolysis"/>
    <property type="evidence" value="ECO:0007669"/>
    <property type="project" value="InterPro"/>
</dbReference>
<comment type="caution">
    <text evidence="3">The sequence shown here is derived from an EMBL/GenBank/DDBJ whole genome shotgun (WGS) entry which is preliminary data.</text>
</comment>
<dbReference type="AlphaFoldDB" id="A0A395M2W8"/>
<dbReference type="SUPFAM" id="SSF51306">
    <property type="entry name" value="LexA/Signal peptidase"/>
    <property type="match status" value="1"/>
</dbReference>
<protein>
    <recommendedName>
        <fullName evidence="5">Repressor LexA</fullName>
    </recommendedName>
</protein>
<dbReference type="InterPro" id="IPR050077">
    <property type="entry name" value="LexA_repressor"/>
</dbReference>
<feature type="domain" description="Peptidase S24/S26A/S26B/S26C" evidence="1">
    <location>
        <begin position="119"/>
        <end position="206"/>
    </location>
</feature>
<dbReference type="PANTHER" id="PTHR33516">
    <property type="entry name" value="LEXA REPRESSOR"/>
    <property type="match status" value="1"/>
</dbReference>
<organism evidence="3 4">
    <name type="scientific">Candidatus Thermochlorobacter aerophilus</name>
    <dbReference type="NCBI Taxonomy" id="1868324"/>
    <lineage>
        <taxon>Bacteria</taxon>
        <taxon>Pseudomonadati</taxon>
        <taxon>Chlorobiota</taxon>
        <taxon>Chlorobiia</taxon>
        <taxon>Chlorobiales</taxon>
        <taxon>Candidatus Thermochlorobacteriaceae</taxon>
        <taxon>Candidatus Thermochlorobacter</taxon>
    </lineage>
</organism>
<name>A0A395M2W8_9BACT</name>
<gene>
    <name evidence="3" type="ORF">D0433_07305</name>
</gene>
<feature type="domain" description="LexA repressor DNA-binding" evidence="2">
    <location>
        <begin position="4"/>
        <end position="66"/>
    </location>
</feature>
<evidence type="ECO:0000259" key="2">
    <source>
        <dbReference type="Pfam" id="PF01726"/>
    </source>
</evidence>
<dbReference type="Proteomes" id="UP000266389">
    <property type="component" value="Unassembled WGS sequence"/>
</dbReference>
<evidence type="ECO:0008006" key="5">
    <source>
        <dbReference type="Google" id="ProtNLM"/>
    </source>
</evidence>
<evidence type="ECO:0000313" key="4">
    <source>
        <dbReference type="Proteomes" id="UP000266389"/>
    </source>
</evidence>
<dbReference type="GO" id="GO:0004252">
    <property type="term" value="F:serine-type endopeptidase activity"/>
    <property type="evidence" value="ECO:0007669"/>
    <property type="project" value="InterPro"/>
</dbReference>
<dbReference type="SUPFAM" id="SSF46785">
    <property type="entry name" value="Winged helix' DNA-binding domain"/>
    <property type="match status" value="1"/>
</dbReference>
<accession>A0A395M2W8</accession>
<sequence length="217" mass="24214">MLDTLTEAQNRCFNFIVRYFAEHRRAPSVRDIAKALGYASTNAVAQTLNALEKKGYIRRTTGSARAIEILYRDEFSTFSTNGSAEPACAVPVMKLDMSRASLQLVPRGVLYLDRAQLGNGDFFISIADDDGMDKAGILKGDWVVLERRAVKESEKGVLVGVADRDTFIVRRHYVANSRIQLIAANRSYSERLIKPSDTTVQVLGVVKMILRKFHLPS</sequence>
<dbReference type="Pfam" id="PF01726">
    <property type="entry name" value="LexA_DNA_bind"/>
    <property type="match status" value="1"/>
</dbReference>
<dbReference type="InterPro" id="IPR036388">
    <property type="entry name" value="WH-like_DNA-bd_sf"/>
</dbReference>
<dbReference type="InterPro" id="IPR036390">
    <property type="entry name" value="WH_DNA-bd_sf"/>
</dbReference>
<dbReference type="EMBL" id="PHFL01000045">
    <property type="protein sequence ID" value="RFM24264.1"/>
    <property type="molecule type" value="Genomic_DNA"/>
</dbReference>
<dbReference type="Pfam" id="PF00717">
    <property type="entry name" value="Peptidase_S24"/>
    <property type="match status" value="1"/>
</dbReference>
<dbReference type="Gene3D" id="1.10.10.10">
    <property type="entry name" value="Winged helix-like DNA-binding domain superfamily/Winged helix DNA-binding domain"/>
    <property type="match status" value="1"/>
</dbReference>
<dbReference type="InterPro" id="IPR036286">
    <property type="entry name" value="LexA/Signal_pep-like_sf"/>
</dbReference>
<dbReference type="InterPro" id="IPR015927">
    <property type="entry name" value="Peptidase_S24_S26A/B/C"/>
</dbReference>
<evidence type="ECO:0000313" key="3">
    <source>
        <dbReference type="EMBL" id="RFM24264.1"/>
    </source>
</evidence>
<proteinExistence type="predicted"/>
<evidence type="ECO:0000259" key="1">
    <source>
        <dbReference type="Pfam" id="PF00717"/>
    </source>
</evidence>
<reference evidence="3 4" key="1">
    <citation type="journal article" date="2011" name="ISME J.">
        <title>Community ecology of hot spring cyanobacterial mats: predominant populations and their functional potential.</title>
        <authorList>
            <person name="Klatt C.G."/>
            <person name="Wood J.M."/>
            <person name="Rusch D.B."/>
            <person name="Bateson M.M."/>
            <person name="Hamamura N."/>
            <person name="Heidelberg J.F."/>
            <person name="Grossman A.R."/>
            <person name="Bhaya D."/>
            <person name="Cohan F.M."/>
            <person name="Kuhl M."/>
            <person name="Bryant D.A."/>
            <person name="Ward D.M."/>
        </authorList>
    </citation>
    <scope>NUCLEOTIDE SEQUENCE [LARGE SCALE GENOMIC DNA]</scope>
    <source>
        <strain evidence="3">OS</strain>
    </source>
</reference>